<evidence type="ECO:0000256" key="2">
    <source>
        <dbReference type="SAM" id="SignalP"/>
    </source>
</evidence>
<dbReference type="Pfam" id="PF08239">
    <property type="entry name" value="SH3_3"/>
    <property type="match status" value="1"/>
</dbReference>
<keyword evidence="5" id="KW-1185">Reference proteome</keyword>
<dbReference type="AlphaFoldDB" id="A0A9Q3Z990"/>
<evidence type="ECO:0000256" key="1">
    <source>
        <dbReference type="SAM" id="MobiDB-lite"/>
    </source>
</evidence>
<evidence type="ECO:0000259" key="3">
    <source>
        <dbReference type="Pfam" id="PF08239"/>
    </source>
</evidence>
<gene>
    <name evidence="4" type="ORF">LJ657_31435</name>
</gene>
<sequence>MSLRSTLIRLATATAACALVSSVAVSPALADDEWGDGGGDHGSGQEDEHHNDRLARGVVTAETLLLRSAPNRGSQVIRVAHRGERVSIFCKTPGQSVDGDNLWYLLPDGTWAWGAARFIEVTGREPRWC</sequence>
<evidence type="ECO:0000313" key="5">
    <source>
        <dbReference type="Proteomes" id="UP001108029"/>
    </source>
</evidence>
<protein>
    <submittedName>
        <fullName evidence="4">SH3 domain-containing protein</fullName>
    </submittedName>
</protein>
<accession>A0A9Q3Z990</accession>
<dbReference type="Gene3D" id="2.30.30.40">
    <property type="entry name" value="SH3 Domains"/>
    <property type="match status" value="1"/>
</dbReference>
<dbReference type="Proteomes" id="UP001108029">
    <property type="component" value="Unassembled WGS sequence"/>
</dbReference>
<name>A0A9Q3Z990_9ACTN</name>
<feature type="region of interest" description="Disordered" evidence="1">
    <location>
        <begin position="31"/>
        <end position="51"/>
    </location>
</feature>
<organism evidence="4 5">
    <name type="scientific">Streptomyces guryensis</name>
    <dbReference type="NCBI Taxonomy" id="2886947"/>
    <lineage>
        <taxon>Bacteria</taxon>
        <taxon>Bacillati</taxon>
        <taxon>Actinomycetota</taxon>
        <taxon>Actinomycetes</taxon>
        <taxon>Kitasatosporales</taxon>
        <taxon>Streptomycetaceae</taxon>
        <taxon>Streptomyces</taxon>
    </lineage>
</organism>
<reference evidence="4" key="1">
    <citation type="submission" date="2021-12" db="EMBL/GenBank/DDBJ databases">
        <authorList>
            <person name="Lee J.-H."/>
            <person name="Kim S.-B."/>
        </authorList>
    </citation>
    <scope>NUCLEOTIDE SEQUENCE</scope>
    <source>
        <strain evidence="4">NR30</strain>
    </source>
</reference>
<feature type="domain" description="SH3b" evidence="3">
    <location>
        <begin position="66"/>
        <end position="119"/>
    </location>
</feature>
<proteinExistence type="predicted"/>
<comment type="caution">
    <text evidence="4">The sequence shown here is derived from an EMBL/GenBank/DDBJ whole genome shotgun (WGS) entry which is preliminary data.</text>
</comment>
<dbReference type="EMBL" id="JAJSBI010000019">
    <property type="protein sequence ID" value="MCD9878054.1"/>
    <property type="molecule type" value="Genomic_DNA"/>
</dbReference>
<feature type="signal peptide" evidence="2">
    <location>
        <begin position="1"/>
        <end position="30"/>
    </location>
</feature>
<dbReference type="InterPro" id="IPR003646">
    <property type="entry name" value="SH3-like_bac-type"/>
</dbReference>
<dbReference type="RefSeq" id="WP_232652237.1">
    <property type="nucleotide sequence ID" value="NZ_JAJSBI010000019.1"/>
</dbReference>
<evidence type="ECO:0000313" key="4">
    <source>
        <dbReference type="EMBL" id="MCD9878054.1"/>
    </source>
</evidence>
<feature type="chain" id="PRO_5040160485" evidence="2">
    <location>
        <begin position="31"/>
        <end position="129"/>
    </location>
</feature>
<keyword evidence="2" id="KW-0732">Signal</keyword>